<evidence type="ECO:0000313" key="6">
    <source>
        <dbReference type="EMBL" id="KAK5578913.1"/>
    </source>
</evidence>
<dbReference type="SUPFAM" id="SSF54236">
    <property type="entry name" value="Ubiquitin-like"/>
    <property type="match status" value="1"/>
</dbReference>
<keyword evidence="7" id="KW-1185">Reference proteome</keyword>
<accession>A0AAN7UCV4</accession>
<dbReference type="PROSITE" id="PS00183">
    <property type="entry name" value="UBC_1"/>
    <property type="match status" value="1"/>
</dbReference>
<name>A0AAN7UCV4_9MYCE</name>
<evidence type="ECO:0008006" key="8">
    <source>
        <dbReference type="Google" id="ProtNLM"/>
    </source>
</evidence>
<dbReference type="InterPro" id="IPR023313">
    <property type="entry name" value="UBQ-conjugating_AS"/>
</dbReference>
<organism evidence="6 7">
    <name type="scientific">Dictyostelium firmibasis</name>
    <dbReference type="NCBI Taxonomy" id="79012"/>
    <lineage>
        <taxon>Eukaryota</taxon>
        <taxon>Amoebozoa</taxon>
        <taxon>Evosea</taxon>
        <taxon>Eumycetozoa</taxon>
        <taxon>Dictyostelia</taxon>
        <taxon>Dictyosteliales</taxon>
        <taxon>Dictyosteliaceae</taxon>
        <taxon>Dictyostelium</taxon>
    </lineage>
</organism>
<dbReference type="FunFam" id="3.10.110.10:FF:000152">
    <property type="entry name" value="Uncharacterized protein"/>
    <property type="match status" value="1"/>
</dbReference>
<proteinExistence type="predicted"/>
<feature type="active site" description="Glycyl thioester intermediate" evidence="3">
    <location>
        <position position="478"/>
    </location>
</feature>
<dbReference type="AlphaFoldDB" id="A0AAN7UCV4"/>
<evidence type="ECO:0000259" key="5">
    <source>
        <dbReference type="PROSITE" id="PS50234"/>
    </source>
</evidence>
<dbReference type="InterPro" id="IPR036465">
    <property type="entry name" value="vWFA_dom_sf"/>
</dbReference>
<dbReference type="Gene3D" id="3.10.110.10">
    <property type="entry name" value="Ubiquitin Conjugating Enzyme"/>
    <property type="match status" value="1"/>
</dbReference>
<dbReference type="InterPro" id="IPR016135">
    <property type="entry name" value="UBQ-conjugating_enzyme/RWD"/>
</dbReference>
<dbReference type="PROSITE" id="PS50127">
    <property type="entry name" value="UBC_2"/>
    <property type="match status" value="1"/>
</dbReference>
<dbReference type="FunFam" id="3.40.50.410:FF:000111">
    <property type="entry name" value="Uncharacterized protein"/>
    <property type="match status" value="1"/>
</dbReference>
<dbReference type="Pfam" id="PF13519">
    <property type="entry name" value="VWA_2"/>
    <property type="match status" value="1"/>
</dbReference>
<protein>
    <recommendedName>
        <fullName evidence="8">UBC core domain-containing protein</fullName>
    </recommendedName>
</protein>
<dbReference type="Pfam" id="PF00179">
    <property type="entry name" value="UQ_con"/>
    <property type="match status" value="1"/>
</dbReference>
<dbReference type="SMART" id="SM00327">
    <property type="entry name" value="VWA"/>
    <property type="match status" value="1"/>
</dbReference>
<feature type="domain" description="UBC core" evidence="4">
    <location>
        <begin position="383"/>
        <end position="540"/>
    </location>
</feature>
<feature type="domain" description="VWFA" evidence="5">
    <location>
        <begin position="120"/>
        <end position="344"/>
    </location>
</feature>
<dbReference type="SMART" id="SM00212">
    <property type="entry name" value="UBCc"/>
    <property type="match status" value="1"/>
</dbReference>
<dbReference type="SUPFAM" id="SSF54495">
    <property type="entry name" value="UBC-like"/>
    <property type="match status" value="1"/>
</dbReference>
<dbReference type="PROSITE" id="PS50234">
    <property type="entry name" value="VWFA"/>
    <property type="match status" value="1"/>
</dbReference>
<comment type="caution">
    <text evidence="6">The sequence shown here is derived from an EMBL/GenBank/DDBJ whole genome shotgun (WGS) entry which is preliminary data.</text>
</comment>
<gene>
    <name evidence="6" type="ORF">RB653_008588</name>
</gene>
<dbReference type="InterPro" id="IPR002035">
    <property type="entry name" value="VWF_A"/>
</dbReference>
<dbReference type="CDD" id="cd00198">
    <property type="entry name" value="vWFA"/>
    <property type="match status" value="1"/>
</dbReference>
<evidence type="ECO:0000313" key="7">
    <source>
        <dbReference type="Proteomes" id="UP001344447"/>
    </source>
</evidence>
<sequence>MTLLISIPSIDKTINFPFKNEITINELINQILKRVGLETVQQQQQRQQTYILKYNDNELFENDTIGDLSIPDNSKLILINQSEINLTTPTTITTTNSLDEDFNKIEISNNNEFLIKQIDIIVLDISGSMSCDAYKGSREPGYIEMKRIEVAQTLFQTMIDKYVSFEVPVVAGLVLFGHNIDTTFEISKNFDSFSQELGNVEANQNSTRLYEAIYHAANEISKYKENPKEKLSDDVCFRIFLLTDGNDTTNISPYEVYKFLKPLNIILDAIPIGQEQEGLNALSILTTATGGSCFIANSTQEGVALFEREALLIPTQRDGFSPFSLSIKNFNEYSSLRGTVLKTIDRKIDHSLQGVAFISKIDKEKLEQQISNNNNNNNVGSTSSSKRIFKEYIQFQKSIDDSNSSSSSSQSSAFTIFTNPNDISIWKVIMKGEVGTPYESGHFVLSVQFPTDYPFKPPKIRFENRIYHCNINSDGNICLDILKDSWSPSLTIEKMLISIHSLLSNPNPMDPLDVVKAGIYRDNIAEYNNQCKKWVQDYASSLDDLLKDHNLI</sequence>
<keyword evidence="2" id="KW-0833">Ubl conjugation pathway</keyword>
<dbReference type="Proteomes" id="UP001344447">
    <property type="component" value="Unassembled WGS sequence"/>
</dbReference>
<dbReference type="EMBL" id="JAVFKY010000003">
    <property type="protein sequence ID" value="KAK5578913.1"/>
    <property type="molecule type" value="Genomic_DNA"/>
</dbReference>
<evidence type="ECO:0000256" key="1">
    <source>
        <dbReference type="ARBA" id="ARBA00022679"/>
    </source>
</evidence>
<dbReference type="PANTHER" id="PTHR24068">
    <property type="entry name" value="UBIQUITIN-CONJUGATING ENZYME E2"/>
    <property type="match status" value="1"/>
</dbReference>
<reference evidence="6 7" key="1">
    <citation type="submission" date="2023-11" db="EMBL/GenBank/DDBJ databases">
        <title>Dfirmibasis_genome.</title>
        <authorList>
            <person name="Edelbroek B."/>
            <person name="Kjellin J."/>
            <person name="Jerlstrom-Hultqvist J."/>
            <person name="Soderbom F."/>
        </authorList>
    </citation>
    <scope>NUCLEOTIDE SEQUENCE [LARGE SCALE GENOMIC DNA]</scope>
    <source>
        <strain evidence="6 7">TNS-C-14</strain>
    </source>
</reference>
<dbReference type="Gene3D" id="3.40.50.410">
    <property type="entry name" value="von Willebrand factor, type A domain"/>
    <property type="match status" value="1"/>
</dbReference>
<evidence type="ECO:0000256" key="2">
    <source>
        <dbReference type="ARBA" id="ARBA00022786"/>
    </source>
</evidence>
<dbReference type="InterPro" id="IPR000608">
    <property type="entry name" value="UBC"/>
</dbReference>
<dbReference type="GO" id="GO:0016740">
    <property type="term" value="F:transferase activity"/>
    <property type="evidence" value="ECO:0007669"/>
    <property type="project" value="UniProtKB-KW"/>
</dbReference>
<keyword evidence="1" id="KW-0808">Transferase</keyword>
<dbReference type="SUPFAM" id="SSF53300">
    <property type="entry name" value="vWA-like"/>
    <property type="match status" value="1"/>
</dbReference>
<dbReference type="InterPro" id="IPR029071">
    <property type="entry name" value="Ubiquitin-like_domsf"/>
</dbReference>
<evidence type="ECO:0000259" key="4">
    <source>
        <dbReference type="PROSITE" id="PS50127"/>
    </source>
</evidence>
<evidence type="ECO:0000256" key="3">
    <source>
        <dbReference type="PROSITE-ProRule" id="PRU10133"/>
    </source>
</evidence>